<dbReference type="Proteomes" id="UP000249547">
    <property type="component" value="Unassembled WGS sequence"/>
</dbReference>
<sequence length="67" mass="7521">MKNTIKVQRAKKNLTQDDVAKLVGVSRQTINTIESNKYVPSTVLALKLAKVFEVPLEEIFSLEEGDM</sequence>
<feature type="domain" description="HTH cro/C1-type" evidence="2">
    <location>
        <begin position="5"/>
        <end position="59"/>
    </location>
</feature>
<reference evidence="3 4" key="1">
    <citation type="submission" date="2018-06" db="EMBL/GenBank/DDBJ databases">
        <title>Genomic Encyclopedia of Archaeal and Bacterial Type Strains, Phase II (KMG-II): from individual species to whole genera.</title>
        <authorList>
            <person name="Goeker M."/>
        </authorList>
    </citation>
    <scope>NUCLEOTIDE SEQUENCE [LARGE SCALE GENOMIC DNA]</scope>
    <source>
        <strain evidence="3 4">DSM 23857</strain>
    </source>
</reference>
<organism evidence="3 4">
    <name type="scientific">Chitinophaga skermanii</name>
    <dbReference type="NCBI Taxonomy" id="331697"/>
    <lineage>
        <taxon>Bacteria</taxon>
        <taxon>Pseudomonadati</taxon>
        <taxon>Bacteroidota</taxon>
        <taxon>Chitinophagia</taxon>
        <taxon>Chitinophagales</taxon>
        <taxon>Chitinophagaceae</taxon>
        <taxon>Chitinophaga</taxon>
    </lineage>
</organism>
<dbReference type="InterPro" id="IPR010982">
    <property type="entry name" value="Lambda_DNA-bd_dom_sf"/>
</dbReference>
<proteinExistence type="predicted"/>
<dbReference type="Pfam" id="PF01381">
    <property type="entry name" value="HTH_3"/>
    <property type="match status" value="1"/>
</dbReference>
<evidence type="ECO:0000259" key="2">
    <source>
        <dbReference type="PROSITE" id="PS50943"/>
    </source>
</evidence>
<dbReference type="RefSeq" id="WP_111595856.1">
    <property type="nucleotide sequence ID" value="NZ_QLLL01000001.1"/>
</dbReference>
<dbReference type="EMBL" id="QLLL01000001">
    <property type="protein sequence ID" value="RAJ10725.1"/>
    <property type="molecule type" value="Genomic_DNA"/>
</dbReference>
<dbReference type="AlphaFoldDB" id="A0A327R3D5"/>
<dbReference type="CDD" id="cd00093">
    <property type="entry name" value="HTH_XRE"/>
    <property type="match status" value="1"/>
</dbReference>
<dbReference type="PANTHER" id="PTHR46558:SF11">
    <property type="entry name" value="HTH-TYPE TRANSCRIPTIONAL REGULATOR XRE"/>
    <property type="match status" value="1"/>
</dbReference>
<dbReference type="OrthoDB" id="1357763at2"/>
<accession>A0A327R3D5</accession>
<keyword evidence="1" id="KW-0238">DNA-binding</keyword>
<evidence type="ECO:0000313" key="4">
    <source>
        <dbReference type="Proteomes" id="UP000249547"/>
    </source>
</evidence>
<evidence type="ECO:0000313" key="3">
    <source>
        <dbReference type="EMBL" id="RAJ10725.1"/>
    </source>
</evidence>
<dbReference type="GO" id="GO:0003677">
    <property type="term" value="F:DNA binding"/>
    <property type="evidence" value="ECO:0007669"/>
    <property type="project" value="UniProtKB-KW"/>
</dbReference>
<comment type="caution">
    <text evidence="3">The sequence shown here is derived from an EMBL/GenBank/DDBJ whole genome shotgun (WGS) entry which is preliminary data.</text>
</comment>
<protein>
    <submittedName>
        <fullName evidence="3">Putative transcriptional regulator</fullName>
    </submittedName>
</protein>
<dbReference type="SMART" id="SM00530">
    <property type="entry name" value="HTH_XRE"/>
    <property type="match status" value="1"/>
</dbReference>
<evidence type="ECO:0000256" key="1">
    <source>
        <dbReference type="ARBA" id="ARBA00023125"/>
    </source>
</evidence>
<keyword evidence="4" id="KW-1185">Reference proteome</keyword>
<name>A0A327R3D5_9BACT</name>
<gene>
    <name evidence="3" type="ORF">LX64_00331</name>
</gene>
<dbReference type="InterPro" id="IPR001387">
    <property type="entry name" value="Cro/C1-type_HTH"/>
</dbReference>
<dbReference type="PANTHER" id="PTHR46558">
    <property type="entry name" value="TRACRIPTIONAL REGULATORY PROTEIN-RELATED-RELATED"/>
    <property type="match status" value="1"/>
</dbReference>
<dbReference type="Gene3D" id="1.10.260.40">
    <property type="entry name" value="lambda repressor-like DNA-binding domains"/>
    <property type="match status" value="1"/>
</dbReference>
<dbReference type="PROSITE" id="PS50943">
    <property type="entry name" value="HTH_CROC1"/>
    <property type="match status" value="1"/>
</dbReference>
<dbReference type="SUPFAM" id="SSF47413">
    <property type="entry name" value="lambda repressor-like DNA-binding domains"/>
    <property type="match status" value="1"/>
</dbReference>